<dbReference type="Proteomes" id="UP001321749">
    <property type="component" value="Unassembled WGS sequence"/>
</dbReference>
<gene>
    <name evidence="5" type="ORF">QBC42DRAFT_296630</name>
</gene>
<dbReference type="EMBL" id="MU864969">
    <property type="protein sequence ID" value="KAK4462626.1"/>
    <property type="molecule type" value="Genomic_DNA"/>
</dbReference>
<feature type="repeat" description="ANK" evidence="3">
    <location>
        <begin position="564"/>
        <end position="596"/>
    </location>
</feature>
<protein>
    <submittedName>
        <fullName evidence="5">Ankyrin repeat-containing domain protein</fullName>
    </submittedName>
</protein>
<dbReference type="PANTHER" id="PTHR24198:SF165">
    <property type="entry name" value="ANKYRIN REPEAT-CONTAINING PROTEIN-RELATED"/>
    <property type="match status" value="1"/>
</dbReference>
<evidence type="ECO:0000256" key="2">
    <source>
        <dbReference type="ARBA" id="ARBA00023043"/>
    </source>
</evidence>
<evidence type="ECO:0000256" key="3">
    <source>
        <dbReference type="PROSITE-ProRule" id="PRU00023"/>
    </source>
</evidence>
<feature type="repeat" description="ANK" evidence="3">
    <location>
        <begin position="655"/>
        <end position="687"/>
    </location>
</feature>
<keyword evidence="2 3" id="KW-0040">ANK repeat</keyword>
<evidence type="ECO:0000313" key="6">
    <source>
        <dbReference type="Proteomes" id="UP001321749"/>
    </source>
</evidence>
<dbReference type="PANTHER" id="PTHR24198">
    <property type="entry name" value="ANKYRIN REPEAT AND PROTEIN KINASE DOMAIN-CONTAINING PROTEIN"/>
    <property type="match status" value="1"/>
</dbReference>
<name>A0AAV9HPP2_9PEZI</name>
<feature type="repeat" description="ANK" evidence="3">
    <location>
        <begin position="727"/>
        <end position="759"/>
    </location>
</feature>
<dbReference type="PROSITE" id="PS50088">
    <property type="entry name" value="ANK_REPEAT"/>
    <property type="match status" value="6"/>
</dbReference>
<feature type="domain" description="Heterokaryon incompatibility" evidence="4">
    <location>
        <begin position="49"/>
        <end position="252"/>
    </location>
</feature>
<feature type="repeat" description="ANK" evidence="3">
    <location>
        <begin position="834"/>
        <end position="866"/>
    </location>
</feature>
<accession>A0AAV9HPP2</accession>
<sequence length="904" mass="102041">MARPNFQYSPLDYSTDVIRLVRLVKGFDDDPIRCELFEALLHQTEGVSYAALSYTWSSSLVPTRRKSQYYAHHASSSGPAGNPRYNDIGLLQAFEASYSNEGRNVYITVGGQTMKVGQNLYRALRCLRQPNQDTIWWIDAICIDQDNDLEKGHQVRQMGRIYDKAETVHIWLGPSSPDIDLLMDQMIQLDRRVIKRADYRRRSPGAWLREWPLLVQNMEVAGANKSFNTRRRNALIELLGRPWFERVWILQEVFNATTAVIRCGKKVIPTRTFVMMPRLLHVEVDTHIQAVLDIMPGYLREASWWRSRPKLCTLLEKFYDSVAKDERDKIYALLGMASDPASHEILRPDSYQVSLSKTIRVTVHYLLFGQVANDPMFELPGWSFRDLPPDLGSLPGSVLFWALENRFQRTAIEVINRTSIDVNKPMIAGKPVPLVYLAEQNHFTTAMEALLSRNDVDLHVRRESDGETPLSIAARYGNVNMMRLLLGHPDTDQHQMYCGRTPLELAAETGDVALFELVLARLNPQHRSFKWDIWRSPLVVAAKQGWKQQLQDISKKHNVLERVAYATALYAAAENGHLEAVEFLLDQGADINALIYPRETPLHVAASRNQLEVVKLLLARGAMSDPSVAMTAESDLQPMKFLLEEPKGAVSYDVNLSTSLLQACGDGHLGVAKSLLDAGANVNAVISDSLGRSTSALWIACKNGQVAVVEHLCRNTKAQVNPAFERYEPSPLWIACCGQNPEVVDLLLEHGADVNVHAEYYPEFKFGLRSALWMSRRMGHPRISPRLVRAGAEDKILSTFSDDDALWLAAMKYRDFAVETFLREGRNIETKDRHGRSLLWMAAYMGKSGVVSTLVRRGANLKALGATKGLELCTPEVAARERKHYEVVKILELAAADRELDLII</sequence>
<dbReference type="SUPFAM" id="SSF48403">
    <property type="entry name" value="Ankyrin repeat"/>
    <property type="match status" value="2"/>
</dbReference>
<keyword evidence="1" id="KW-0677">Repeat</keyword>
<comment type="caution">
    <text evidence="5">The sequence shown here is derived from an EMBL/GenBank/DDBJ whole genome shotgun (WGS) entry which is preliminary data.</text>
</comment>
<proteinExistence type="predicted"/>
<dbReference type="SMART" id="SM00248">
    <property type="entry name" value="ANK"/>
    <property type="match status" value="10"/>
</dbReference>
<dbReference type="AlphaFoldDB" id="A0AAV9HPP2"/>
<organism evidence="5 6">
    <name type="scientific">Cladorrhinum samala</name>
    <dbReference type="NCBI Taxonomy" id="585594"/>
    <lineage>
        <taxon>Eukaryota</taxon>
        <taxon>Fungi</taxon>
        <taxon>Dikarya</taxon>
        <taxon>Ascomycota</taxon>
        <taxon>Pezizomycotina</taxon>
        <taxon>Sordariomycetes</taxon>
        <taxon>Sordariomycetidae</taxon>
        <taxon>Sordariales</taxon>
        <taxon>Podosporaceae</taxon>
        <taxon>Cladorrhinum</taxon>
    </lineage>
</organism>
<evidence type="ECO:0000259" key="4">
    <source>
        <dbReference type="Pfam" id="PF06985"/>
    </source>
</evidence>
<feature type="repeat" description="ANK" evidence="3">
    <location>
        <begin position="465"/>
        <end position="486"/>
    </location>
</feature>
<dbReference type="Pfam" id="PF12796">
    <property type="entry name" value="Ank_2"/>
    <property type="match status" value="3"/>
</dbReference>
<dbReference type="Gene3D" id="1.25.40.20">
    <property type="entry name" value="Ankyrin repeat-containing domain"/>
    <property type="match status" value="3"/>
</dbReference>
<dbReference type="PROSITE" id="PS50297">
    <property type="entry name" value="ANK_REP_REGION"/>
    <property type="match status" value="4"/>
</dbReference>
<evidence type="ECO:0000256" key="1">
    <source>
        <dbReference type="ARBA" id="ARBA00022737"/>
    </source>
</evidence>
<feature type="repeat" description="ANK" evidence="3">
    <location>
        <begin position="597"/>
        <end position="622"/>
    </location>
</feature>
<dbReference type="InterPro" id="IPR036770">
    <property type="entry name" value="Ankyrin_rpt-contain_sf"/>
</dbReference>
<dbReference type="PRINTS" id="PR01415">
    <property type="entry name" value="ANKYRIN"/>
</dbReference>
<keyword evidence="6" id="KW-1185">Reference proteome</keyword>
<reference evidence="5" key="2">
    <citation type="submission" date="2023-06" db="EMBL/GenBank/DDBJ databases">
        <authorList>
            <consortium name="Lawrence Berkeley National Laboratory"/>
            <person name="Mondo S.J."/>
            <person name="Hensen N."/>
            <person name="Bonometti L."/>
            <person name="Westerberg I."/>
            <person name="Brannstrom I.O."/>
            <person name="Guillou S."/>
            <person name="Cros-Aarteil S."/>
            <person name="Calhoun S."/>
            <person name="Haridas S."/>
            <person name="Kuo A."/>
            <person name="Pangilinan J."/>
            <person name="Riley R."/>
            <person name="Labutti K."/>
            <person name="Andreopoulos B."/>
            <person name="Lipzen A."/>
            <person name="Chen C."/>
            <person name="Yanf M."/>
            <person name="Daum C."/>
            <person name="Ng V."/>
            <person name="Clum A."/>
            <person name="Steindorff A."/>
            <person name="Ohm R."/>
            <person name="Martin F."/>
            <person name="Silar P."/>
            <person name="Natvig D."/>
            <person name="Lalanne C."/>
            <person name="Gautier V."/>
            <person name="Ament-Velasquez S.L."/>
            <person name="Kruys A."/>
            <person name="Hutchinson M.I."/>
            <person name="Powell A.J."/>
            <person name="Barry K."/>
            <person name="Miller A.N."/>
            <person name="Grigoriev I.V."/>
            <person name="Debuchy R."/>
            <person name="Gladieux P."/>
            <person name="Thoren M.H."/>
            <person name="Johannesson H."/>
        </authorList>
    </citation>
    <scope>NUCLEOTIDE SEQUENCE</scope>
    <source>
        <strain evidence="5">PSN324</strain>
    </source>
</reference>
<dbReference type="InterPro" id="IPR010730">
    <property type="entry name" value="HET"/>
</dbReference>
<dbReference type="Pfam" id="PF06985">
    <property type="entry name" value="HET"/>
    <property type="match status" value="1"/>
</dbReference>
<dbReference type="InterPro" id="IPR002110">
    <property type="entry name" value="Ankyrin_rpt"/>
</dbReference>
<evidence type="ECO:0000313" key="5">
    <source>
        <dbReference type="EMBL" id="KAK4462626.1"/>
    </source>
</evidence>
<reference evidence="5" key="1">
    <citation type="journal article" date="2023" name="Mol. Phylogenet. Evol.">
        <title>Genome-scale phylogeny and comparative genomics of the fungal order Sordariales.</title>
        <authorList>
            <person name="Hensen N."/>
            <person name="Bonometti L."/>
            <person name="Westerberg I."/>
            <person name="Brannstrom I.O."/>
            <person name="Guillou S."/>
            <person name="Cros-Aarteil S."/>
            <person name="Calhoun S."/>
            <person name="Haridas S."/>
            <person name="Kuo A."/>
            <person name="Mondo S."/>
            <person name="Pangilinan J."/>
            <person name="Riley R."/>
            <person name="LaButti K."/>
            <person name="Andreopoulos B."/>
            <person name="Lipzen A."/>
            <person name="Chen C."/>
            <person name="Yan M."/>
            <person name="Daum C."/>
            <person name="Ng V."/>
            <person name="Clum A."/>
            <person name="Steindorff A."/>
            <person name="Ohm R.A."/>
            <person name="Martin F."/>
            <person name="Silar P."/>
            <person name="Natvig D.O."/>
            <person name="Lalanne C."/>
            <person name="Gautier V."/>
            <person name="Ament-Velasquez S.L."/>
            <person name="Kruys A."/>
            <person name="Hutchinson M.I."/>
            <person name="Powell A.J."/>
            <person name="Barry K."/>
            <person name="Miller A.N."/>
            <person name="Grigoriev I.V."/>
            <person name="Debuchy R."/>
            <person name="Gladieux P."/>
            <person name="Hiltunen Thoren M."/>
            <person name="Johannesson H."/>
        </authorList>
    </citation>
    <scope>NUCLEOTIDE SEQUENCE</scope>
    <source>
        <strain evidence="5">PSN324</strain>
    </source>
</reference>